<reference evidence="4" key="1">
    <citation type="submission" date="2020-09" db="EMBL/GenBank/DDBJ databases">
        <title>Secondary metabolite and genome analysis of marine Streptomyces chumphonensis KK1-2T.</title>
        <authorList>
            <person name="Phongsopitanun W."/>
            <person name="Kanchanasin P."/>
            <person name="Pittayakhajonwut P."/>
            <person name="Suwanborirux K."/>
            <person name="Tanasupawat S."/>
        </authorList>
    </citation>
    <scope>NUCLEOTIDE SEQUENCE</scope>
    <source>
        <strain evidence="4">KK1-2</strain>
    </source>
</reference>
<feature type="compositionally biased region" description="Acidic residues" evidence="1">
    <location>
        <begin position="127"/>
        <end position="137"/>
    </location>
</feature>
<feature type="region of interest" description="Disordered" evidence="1">
    <location>
        <begin position="104"/>
        <end position="160"/>
    </location>
</feature>
<evidence type="ECO:0000259" key="3">
    <source>
        <dbReference type="Pfam" id="PF26056"/>
    </source>
</evidence>
<comment type="caution">
    <text evidence="4">The sequence shown here is derived from an EMBL/GenBank/DDBJ whole genome shotgun (WGS) entry which is preliminary data.</text>
</comment>
<sequence>MWPGQQQPGGGQNPQEPNPYQQPGYQQPNPYRQPGYQQPNPYQQPAGQSQGQWSPPGVPGGPPPGETPGKKKRANTVIAIAVSLAVVAGAVVAGVVLLGGDEEPNASAKGGDDTPSASATPSHEASEEPEESEDEEEGAQRDPDSPRGSGEDEPDPEPVVSGWQVVINPKHHSAFDVPEDWELGSKTTIIGWGEKEQEDGALFAVPEVAMSAPAYYKDGWCKDSDGGTYSRSAVGTKGAQGAKNTSEAALSAAQNFVYYRHGEDRDKLDWTESKPFKSEHGIEGHIATATVSGVKKGNKCEADGKAVAVSWLDASRELRLWILITDTGVEDEVPQKTIDKMTASLRPYGEQE</sequence>
<dbReference type="AlphaFoldDB" id="A0A927F1H4"/>
<name>A0A927F1H4_9ACTN</name>
<gene>
    <name evidence="4" type="ORF">IF129_20260</name>
</gene>
<keyword evidence="2" id="KW-1133">Transmembrane helix</keyword>
<dbReference type="EMBL" id="JACXYU010000012">
    <property type="protein sequence ID" value="MBD3933880.1"/>
    <property type="molecule type" value="Genomic_DNA"/>
</dbReference>
<keyword evidence="5" id="KW-1185">Reference proteome</keyword>
<proteinExistence type="predicted"/>
<evidence type="ECO:0000313" key="4">
    <source>
        <dbReference type="EMBL" id="MBD3933880.1"/>
    </source>
</evidence>
<feature type="domain" description="DUF8017" evidence="3">
    <location>
        <begin position="157"/>
        <end position="349"/>
    </location>
</feature>
<organism evidence="4 5">
    <name type="scientific">Streptomyces chumphonensis</name>
    <dbReference type="NCBI Taxonomy" id="1214925"/>
    <lineage>
        <taxon>Bacteria</taxon>
        <taxon>Bacillati</taxon>
        <taxon>Actinomycetota</taxon>
        <taxon>Actinomycetes</taxon>
        <taxon>Kitasatosporales</taxon>
        <taxon>Streptomycetaceae</taxon>
        <taxon>Streptomyces</taxon>
    </lineage>
</organism>
<evidence type="ECO:0000256" key="1">
    <source>
        <dbReference type="SAM" id="MobiDB-lite"/>
    </source>
</evidence>
<dbReference type="Proteomes" id="UP000632289">
    <property type="component" value="Unassembled WGS sequence"/>
</dbReference>
<dbReference type="SUPFAM" id="SSF81995">
    <property type="entry name" value="beta-sandwich domain of Sec23/24"/>
    <property type="match status" value="1"/>
</dbReference>
<feature type="compositionally biased region" description="Low complexity" evidence="1">
    <location>
        <begin position="13"/>
        <end position="55"/>
    </location>
</feature>
<keyword evidence="2" id="KW-0472">Membrane</keyword>
<dbReference type="RefSeq" id="WP_191211173.1">
    <property type="nucleotide sequence ID" value="NZ_JACXYU010000012.1"/>
</dbReference>
<protein>
    <recommendedName>
        <fullName evidence="3">DUF8017 domain-containing protein</fullName>
    </recommendedName>
</protein>
<keyword evidence="2" id="KW-0812">Transmembrane</keyword>
<accession>A0A927F1H4</accession>
<dbReference type="InterPro" id="IPR058330">
    <property type="entry name" value="DUF8017"/>
</dbReference>
<evidence type="ECO:0000256" key="2">
    <source>
        <dbReference type="SAM" id="Phobius"/>
    </source>
</evidence>
<feature type="transmembrane region" description="Helical" evidence="2">
    <location>
        <begin position="77"/>
        <end position="99"/>
    </location>
</feature>
<dbReference type="Pfam" id="PF26056">
    <property type="entry name" value="DUF8017"/>
    <property type="match status" value="1"/>
</dbReference>
<feature type="compositionally biased region" description="Pro residues" evidence="1">
    <location>
        <begin position="56"/>
        <end position="66"/>
    </location>
</feature>
<feature type="region of interest" description="Disordered" evidence="1">
    <location>
        <begin position="1"/>
        <end position="72"/>
    </location>
</feature>
<evidence type="ECO:0000313" key="5">
    <source>
        <dbReference type="Proteomes" id="UP000632289"/>
    </source>
</evidence>